<proteinExistence type="predicted"/>
<evidence type="ECO:0000256" key="16">
    <source>
        <dbReference type="ARBA" id="ARBA00023172"/>
    </source>
</evidence>
<keyword evidence="13" id="KW-0695">RNA-directed DNA polymerase</keyword>
<evidence type="ECO:0000313" key="22">
    <source>
        <dbReference type="Proteomes" id="UP000823941"/>
    </source>
</evidence>
<dbReference type="SUPFAM" id="SSF56672">
    <property type="entry name" value="DNA/RNA polymerases"/>
    <property type="match status" value="1"/>
</dbReference>
<evidence type="ECO:0000256" key="7">
    <source>
        <dbReference type="ARBA" id="ARBA00022750"/>
    </source>
</evidence>
<keyword evidence="9" id="KW-0378">Hydrolase</keyword>
<evidence type="ECO:0008006" key="23">
    <source>
        <dbReference type="Google" id="ProtNLM"/>
    </source>
</evidence>
<protein>
    <recommendedName>
        <fullName evidence="23">Retrovirus-related Pol polyprotein from transposon TNT 1-94</fullName>
    </recommendedName>
</protein>
<dbReference type="SUPFAM" id="SSF53098">
    <property type="entry name" value="Ribonuclease H-like"/>
    <property type="match status" value="1"/>
</dbReference>
<dbReference type="InterPro" id="IPR001584">
    <property type="entry name" value="Integrase_cat-core"/>
</dbReference>
<feature type="compositionally biased region" description="Basic residues" evidence="18">
    <location>
        <begin position="194"/>
        <end position="207"/>
    </location>
</feature>
<evidence type="ECO:0000256" key="12">
    <source>
        <dbReference type="ARBA" id="ARBA00022908"/>
    </source>
</evidence>
<evidence type="ECO:0000259" key="20">
    <source>
        <dbReference type="PROSITE" id="PS50994"/>
    </source>
</evidence>
<feature type="region of interest" description="Disordered" evidence="18">
    <location>
        <begin position="192"/>
        <end position="211"/>
    </location>
</feature>
<keyword evidence="8" id="KW-0255">Endonuclease</keyword>
<dbReference type="Pfam" id="PF13976">
    <property type="entry name" value="gag_pre-integrs"/>
    <property type="match status" value="1"/>
</dbReference>
<evidence type="ECO:0000256" key="1">
    <source>
        <dbReference type="ARBA" id="ARBA00002180"/>
    </source>
</evidence>
<dbReference type="Pfam" id="PF25597">
    <property type="entry name" value="SH3_retrovirus"/>
    <property type="match status" value="1"/>
</dbReference>
<accession>A0ABQ7QBQ8</accession>
<name>A0ABQ7QBQ8_PLUXY</name>
<keyword evidence="5" id="KW-0479">Metal-binding</keyword>
<keyword evidence="17" id="KW-0863">Zinc-finger</keyword>
<comment type="caution">
    <text evidence="21">The sequence shown here is derived from an EMBL/GenBank/DDBJ whole genome shotgun (WGS) entry which is preliminary data.</text>
</comment>
<keyword evidence="16" id="KW-0233">DNA recombination</keyword>
<keyword evidence="15" id="KW-0917">Virion maturation</keyword>
<evidence type="ECO:0000256" key="13">
    <source>
        <dbReference type="ARBA" id="ARBA00022918"/>
    </source>
</evidence>
<keyword evidence="14" id="KW-0548">Nucleotidyltransferase</keyword>
<evidence type="ECO:0000256" key="3">
    <source>
        <dbReference type="ARBA" id="ARBA00022670"/>
    </source>
</evidence>
<evidence type="ECO:0000256" key="10">
    <source>
        <dbReference type="ARBA" id="ARBA00022840"/>
    </source>
</evidence>
<dbReference type="PANTHER" id="PTHR42648">
    <property type="entry name" value="TRANSPOSASE, PUTATIVE-RELATED"/>
    <property type="match status" value="1"/>
</dbReference>
<dbReference type="InterPro" id="IPR039537">
    <property type="entry name" value="Retrotran_Ty1/copia-like"/>
</dbReference>
<dbReference type="InterPro" id="IPR036397">
    <property type="entry name" value="RNaseH_sf"/>
</dbReference>
<dbReference type="InterPro" id="IPR012337">
    <property type="entry name" value="RNaseH-like_sf"/>
</dbReference>
<keyword evidence="11" id="KW-0460">Magnesium</keyword>
<keyword evidence="14" id="KW-0239">DNA-directed DNA polymerase</keyword>
<dbReference type="PROSITE" id="PS50158">
    <property type="entry name" value="ZF_CCHC"/>
    <property type="match status" value="1"/>
</dbReference>
<dbReference type="Pfam" id="PF00665">
    <property type="entry name" value="rve"/>
    <property type="match status" value="1"/>
</dbReference>
<sequence length="1104" mass="125519">MATNSNSGFMNIEKLTGRENYSTWSFAVQAYMQLEDLWQCTEVSPNTDIEIKKDVKAKSKLILLIDPMLYVHIREAKTTKEVWDNLTRAFDDSGLSRKVGLLKDLINTTLETSSCVEDYVNKIMTAAHRLRNIGFKVDDEWLGTLMLAGLPDLYKPMIMAIESSGVQISADLIKTKLLQEIKATETTAYFSNSKHQHQKYNPHHKQGQQKGPRCYNCNKYGHLGKNCWFKKNKTDTKDNNGFIAAFSASTHNDSMHWYIDSGATMHMTMHKDWLEDISTSNVKSIRIADNKVLHVEGCGNVTINVPDEQGSVSKIQVRNVLYVPDLSTNLLSVSKIIKSGCKIEFNESECNIFNQNGQNIAKAGLVSDLYKLITNEKKAQAFPAVVDEDVCLWHQRMGHLNFTDTNKLPSCTTGVKLSPSKEDIKCISCIEAKQTRQSFPSEGSRATELLEVIHSDVCGPMQTASLGGARYFVTFIDDLSRKVFVYPIKSKAEVLEKFNEFKNLVENELNKKIKKLRTDNGKEYINRNFDSYLKKSGILHQTTVPYTPEQNGLSERMNRTIIEKSKCMLFNAQLQNCYWAEAVVTAAYIINRSPTKSLSNITPEEVWSGEKPDLSHIRIFGCRAMVHIPKERRQKLDAKSRELIFVGYCTGTKGYRFIDPKSKQSITSRDVVFLEATVSRNIVINKSASETKEIISNHKNNEEKNDTEKKNNKKELCIPVNKMITIPFSEPDRNDDAQEKESSSGADPDDSNTTLHNNSSDASTSTQSHYSDPDDETYVPEESSSSYISDDSIQELNKVLKSKRREEIYEPDLSINEDNVFTNTSFACMNGEFTMGIIDKDPQSLSEALQSNKADKWMEAMKEEHNSLLLNNTWTLVDLPPNKKVIPCKWVYRTKPDIAYIVNQLSRFNNKPTSQHWIAAKRVLRYLKGTLNTKMMFKKNNSDIVGYCDADWASDTEDRRSCSGYVFLFQGAAISWCSKRQPTIALSSTEAEYMSLTIAVQEAIWLKQLEEDFWPTLTGTPILIYCDNQSTISISGNDIYHARSKHIDVRYHFVRERISNNQVTIRYKNTEDMVADVLTKGLPRPKHQFFSNALGLRSEERVGF</sequence>
<keyword evidence="12" id="KW-0229">DNA integration</keyword>
<evidence type="ECO:0000256" key="11">
    <source>
        <dbReference type="ARBA" id="ARBA00022842"/>
    </source>
</evidence>
<evidence type="ECO:0000256" key="15">
    <source>
        <dbReference type="ARBA" id="ARBA00023113"/>
    </source>
</evidence>
<dbReference type="CDD" id="cd09272">
    <property type="entry name" value="RNase_HI_RT_Ty1"/>
    <property type="match status" value="1"/>
</dbReference>
<keyword evidence="4" id="KW-0540">Nuclease</keyword>
<evidence type="ECO:0000256" key="14">
    <source>
        <dbReference type="ARBA" id="ARBA00022932"/>
    </source>
</evidence>
<feature type="region of interest" description="Disordered" evidence="18">
    <location>
        <begin position="695"/>
        <end position="790"/>
    </location>
</feature>
<keyword evidence="14" id="KW-0808">Transferase</keyword>
<keyword evidence="10" id="KW-0067">ATP-binding</keyword>
<organism evidence="21 22">
    <name type="scientific">Plutella xylostella</name>
    <name type="common">Diamondback moth</name>
    <name type="synonym">Plutella maculipennis</name>
    <dbReference type="NCBI Taxonomy" id="51655"/>
    <lineage>
        <taxon>Eukaryota</taxon>
        <taxon>Metazoa</taxon>
        <taxon>Ecdysozoa</taxon>
        <taxon>Arthropoda</taxon>
        <taxon>Hexapoda</taxon>
        <taxon>Insecta</taxon>
        <taxon>Pterygota</taxon>
        <taxon>Neoptera</taxon>
        <taxon>Endopterygota</taxon>
        <taxon>Lepidoptera</taxon>
        <taxon>Glossata</taxon>
        <taxon>Ditrysia</taxon>
        <taxon>Yponomeutoidea</taxon>
        <taxon>Plutellidae</taxon>
        <taxon>Plutella</taxon>
    </lineage>
</organism>
<dbReference type="InterPro" id="IPR043502">
    <property type="entry name" value="DNA/RNA_pol_sf"/>
</dbReference>
<keyword evidence="2" id="KW-1188">Viral release from host cell</keyword>
<evidence type="ECO:0000256" key="18">
    <source>
        <dbReference type="SAM" id="MobiDB-lite"/>
    </source>
</evidence>
<keyword evidence="6" id="KW-0547">Nucleotide-binding</keyword>
<feature type="domain" description="Integrase catalytic" evidence="20">
    <location>
        <begin position="436"/>
        <end position="611"/>
    </location>
</feature>
<feature type="compositionally biased region" description="Basic and acidic residues" evidence="18">
    <location>
        <begin position="695"/>
        <end position="716"/>
    </location>
</feature>
<evidence type="ECO:0000256" key="5">
    <source>
        <dbReference type="ARBA" id="ARBA00022723"/>
    </source>
</evidence>
<dbReference type="PROSITE" id="PS50994">
    <property type="entry name" value="INTEGRASE"/>
    <property type="match status" value="1"/>
</dbReference>
<dbReference type="Pfam" id="PF22936">
    <property type="entry name" value="Pol_BBD"/>
    <property type="match status" value="1"/>
</dbReference>
<gene>
    <name evidence="21" type="ORF">JYU34_013685</name>
</gene>
<evidence type="ECO:0000313" key="21">
    <source>
        <dbReference type="EMBL" id="KAG7302209.1"/>
    </source>
</evidence>
<dbReference type="EMBL" id="JAHIBW010000018">
    <property type="protein sequence ID" value="KAG7302209.1"/>
    <property type="molecule type" value="Genomic_DNA"/>
</dbReference>
<feature type="compositionally biased region" description="Polar residues" evidence="18">
    <location>
        <begin position="751"/>
        <end position="770"/>
    </location>
</feature>
<evidence type="ECO:0000256" key="2">
    <source>
        <dbReference type="ARBA" id="ARBA00022612"/>
    </source>
</evidence>
<dbReference type="Pfam" id="PF14223">
    <property type="entry name" value="Retrotran_gag_2"/>
    <property type="match status" value="1"/>
</dbReference>
<dbReference type="Gene3D" id="3.30.420.10">
    <property type="entry name" value="Ribonuclease H-like superfamily/Ribonuclease H"/>
    <property type="match status" value="1"/>
</dbReference>
<dbReference type="InterPro" id="IPR054722">
    <property type="entry name" value="PolX-like_BBD"/>
</dbReference>
<evidence type="ECO:0000256" key="9">
    <source>
        <dbReference type="ARBA" id="ARBA00022801"/>
    </source>
</evidence>
<evidence type="ECO:0000256" key="8">
    <source>
        <dbReference type="ARBA" id="ARBA00022759"/>
    </source>
</evidence>
<feature type="compositionally biased region" description="Basic and acidic residues" evidence="18">
    <location>
        <begin position="730"/>
        <end position="742"/>
    </location>
</feature>
<keyword evidence="17" id="KW-0862">Zinc</keyword>
<keyword evidence="22" id="KW-1185">Reference proteome</keyword>
<keyword evidence="7" id="KW-0064">Aspartyl protease</keyword>
<dbReference type="InterPro" id="IPR057670">
    <property type="entry name" value="SH3_retrovirus"/>
</dbReference>
<feature type="domain" description="CCHC-type" evidence="19">
    <location>
        <begin position="213"/>
        <end position="227"/>
    </location>
</feature>
<dbReference type="InterPro" id="IPR025724">
    <property type="entry name" value="GAG-pre-integrase_dom"/>
</dbReference>
<reference evidence="21 22" key="1">
    <citation type="submission" date="2021-06" db="EMBL/GenBank/DDBJ databases">
        <title>A haploid diamondback moth (Plutella xylostella L.) genome assembly resolves 31 chromosomes and identifies a diamide resistance mutation.</title>
        <authorList>
            <person name="Ward C.M."/>
            <person name="Perry K.D."/>
            <person name="Baker G."/>
            <person name="Powis K."/>
            <person name="Heckel D.G."/>
            <person name="Baxter S.W."/>
        </authorList>
    </citation>
    <scope>NUCLEOTIDE SEQUENCE [LARGE SCALE GENOMIC DNA]</scope>
    <source>
        <strain evidence="21 22">LV</strain>
        <tissue evidence="21">Single pupa</tissue>
    </source>
</reference>
<keyword evidence="3" id="KW-0645">Protease</keyword>
<dbReference type="Proteomes" id="UP000823941">
    <property type="component" value="Chromosome 18"/>
</dbReference>
<evidence type="ECO:0000256" key="4">
    <source>
        <dbReference type="ARBA" id="ARBA00022722"/>
    </source>
</evidence>
<dbReference type="InterPro" id="IPR001878">
    <property type="entry name" value="Znf_CCHC"/>
</dbReference>
<evidence type="ECO:0000256" key="17">
    <source>
        <dbReference type="PROSITE-ProRule" id="PRU00047"/>
    </source>
</evidence>
<dbReference type="PANTHER" id="PTHR42648:SF11">
    <property type="entry name" value="TRANSPOSON TY4-P GAG-POL POLYPROTEIN"/>
    <property type="match status" value="1"/>
</dbReference>
<evidence type="ECO:0000256" key="6">
    <source>
        <dbReference type="ARBA" id="ARBA00022741"/>
    </source>
</evidence>
<comment type="function">
    <text evidence="1">The aspartyl protease (PR) mediates the proteolytic cleavages of the Gag and Gag-Pol polyproteins after assembly of the VLP.</text>
</comment>
<evidence type="ECO:0000259" key="19">
    <source>
        <dbReference type="PROSITE" id="PS50158"/>
    </source>
</evidence>